<protein>
    <submittedName>
        <fullName evidence="1">Uncharacterized protein</fullName>
    </submittedName>
</protein>
<feature type="non-terminal residue" evidence="1">
    <location>
        <position position="261"/>
    </location>
</feature>
<organism evidence="1 2">
    <name type="scientific">Taxus chinensis</name>
    <name type="common">Chinese yew</name>
    <name type="synonym">Taxus wallichiana var. chinensis</name>
    <dbReference type="NCBI Taxonomy" id="29808"/>
    <lineage>
        <taxon>Eukaryota</taxon>
        <taxon>Viridiplantae</taxon>
        <taxon>Streptophyta</taxon>
        <taxon>Embryophyta</taxon>
        <taxon>Tracheophyta</taxon>
        <taxon>Spermatophyta</taxon>
        <taxon>Pinopsida</taxon>
        <taxon>Pinidae</taxon>
        <taxon>Conifers II</taxon>
        <taxon>Cupressales</taxon>
        <taxon>Taxaceae</taxon>
        <taxon>Taxus</taxon>
    </lineage>
</organism>
<dbReference type="PANTHER" id="PTHR47290:SF4">
    <property type="entry name" value="RING FINGER PROTEIN"/>
    <property type="match status" value="1"/>
</dbReference>
<dbReference type="Proteomes" id="UP000824469">
    <property type="component" value="Unassembled WGS sequence"/>
</dbReference>
<gene>
    <name evidence="1" type="ORF">KI387_029538</name>
</gene>
<evidence type="ECO:0000313" key="1">
    <source>
        <dbReference type="EMBL" id="KAH9297856.1"/>
    </source>
</evidence>
<name>A0AA38CEL8_TAXCH</name>
<dbReference type="PANTHER" id="PTHR47290">
    <property type="entry name" value="RING FINGER PROTEIN"/>
    <property type="match status" value="1"/>
</dbReference>
<dbReference type="InterPro" id="IPR044171">
    <property type="entry name" value="LAX2-like"/>
</dbReference>
<evidence type="ECO:0000313" key="2">
    <source>
        <dbReference type="Proteomes" id="UP000824469"/>
    </source>
</evidence>
<accession>A0AA38CEL8</accession>
<dbReference type="EMBL" id="JAHRHJ020000010">
    <property type="protein sequence ID" value="KAH9297856.1"/>
    <property type="molecule type" value="Genomic_DNA"/>
</dbReference>
<sequence>MGEWLELGLGSPTPQSATQQPNDANLMIPVTFNSSSIKKERTVADFNAEKIVYASLLRTPNHQLFFDNYHREEVSSSSQYSYLDRNRLFFSPETEFSAHKHPVKQFEERNGTVIITSGDQFPCQNSGQSAALQNVTERIHYRSCNGDFAERSKGQLISGGRKLVSNGMTAVSTQYKPLQYMQQFPSSNNLYTANANANVAKPSRPKAADVWFMLQVAPTKNGERLSPQIPKTYLRIKDETITILLVKKYLANKLGLESESE</sequence>
<proteinExistence type="predicted"/>
<reference evidence="1 2" key="1">
    <citation type="journal article" date="2021" name="Nat. Plants">
        <title>The Taxus genome provides insights into paclitaxel biosynthesis.</title>
        <authorList>
            <person name="Xiong X."/>
            <person name="Gou J."/>
            <person name="Liao Q."/>
            <person name="Li Y."/>
            <person name="Zhou Q."/>
            <person name="Bi G."/>
            <person name="Li C."/>
            <person name="Du R."/>
            <person name="Wang X."/>
            <person name="Sun T."/>
            <person name="Guo L."/>
            <person name="Liang H."/>
            <person name="Lu P."/>
            <person name="Wu Y."/>
            <person name="Zhang Z."/>
            <person name="Ro D.K."/>
            <person name="Shang Y."/>
            <person name="Huang S."/>
            <person name="Yan J."/>
        </authorList>
    </citation>
    <scope>NUCLEOTIDE SEQUENCE [LARGE SCALE GENOMIC DNA]</scope>
    <source>
        <strain evidence="1">Ta-2019</strain>
    </source>
</reference>
<dbReference type="AlphaFoldDB" id="A0AA38CEL8"/>
<keyword evidence="2" id="KW-1185">Reference proteome</keyword>
<comment type="caution">
    <text evidence="1">The sequence shown here is derived from an EMBL/GenBank/DDBJ whole genome shotgun (WGS) entry which is preliminary data.</text>
</comment>